<evidence type="ECO:0000313" key="11">
    <source>
        <dbReference type="Proteomes" id="UP000000591"/>
    </source>
</evidence>
<keyword evidence="6" id="KW-0862">Zinc</keyword>
<evidence type="ECO:0000256" key="4">
    <source>
        <dbReference type="ARBA" id="ARBA00022737"/>
    </source>
</evidence>
<dbReference type="PANTHER" id="PTHR14003">
    <property type="entry name" value="TRANSCRIPTIONAL REPRESSOR PROTEIN YY"/>
    <property type="match status" value="1"/>
</dbReference>
<evidence type="ECO:0000259" key="9">
    <source>
        <dbReference type="PROSITE" id="PS50157"/>
    </source>
</evidence>
<evidence type="ECO:0000313" key="10">
    <source>
        <dbReference type="EMBL" id="AAS54520.1"/>
    </source>
</evidence>
<dbReference type="FunFam" id="3.30.160.60:FF:001382">
    <property type="entry name" value="Transcriptional repressor"/>
    <property type="match status" value="1"/>
</dbReference>
<dbReference type="EMBL" id="AE016820">
    <property type="protein sequence ID" value="AAS54520.1"/>
    <property type="molecule type" value="Genomic_DNA"/>
</dbReference>
<accession>Q750L1</accession>
<dbReference type="GO" id="GO:0008270">
    <property type="term" value="F:zinc ion binding"/>
    <property type="evidence" value="ECO:0007669"/>
    <property type="project" value="UniProtKB-KW"/>
</dbReference>
<dbReference type="GeneID" id="4622995"/>
<dbReference type="RefSeq" id="NP_986696.1">
    <property type="nucleotide sequence ID" value="NM_211758.1"/>
</dbReference>
<keyword evidence="5 8" id="KW-0863">Zinc-finger</keyword>
<dbReference type="GO" id="GO:0031519">
    <property type="term" value="C:PcG protein complex"/>
    <property type="evidence" value="ECO:0000318"/>
    <property type="project" value="GO_Central"/>
</dbReference>
<dbReference type="Proteomes" id="UP000000591">
    <property type="component" value="Chromosome VII"/>
</dbReference>
<dbReference type="OrthoDB" id="6365676at2759"/>
<dbReference type="PROSITE" id="PS50157">
    <property type="entry name" value="ZINC_FINGER_C2H2_2"/>
    <property type="match status" value="2"/>
</dbReference>
<dbReference type="InterPro" id="IPR036236">
    <property type="entry name" value="Znf_C2H2_sf"/>
</dbReference>
<dbReference type="STRING" id="284811.Q750L1"/>
<dbReference type="GO" id="GO:0005667">
    <property type="term" value="C:transcription regulator complex"/>
    <property type="evidence" value="ECO:0000318"/>
    <property type="project" value="GO_Central"/>
</dbReference>
<protein>
    <submittedName>
        <fullName evidence="10">AGR031Wp</fullName>
    </submittedName>
</protein>
<evidence type="ECO:0000256" key="7">
    <source>
        <dbReference type="ARBA" id="ARBA00023242"/>
    </source>
</evidence>
<proteinExistence type="predicted"/>
<dbReference type="PANTHER" id="PTHR14003:SF19">
    <property type="entry name" value="YY2 TRANSCRIPTION FACTOR"/>
    <property type="match status" value="1"/>
</dbReference>
<name>Q750L1_EREGS</name>
<keyword evidence="4" id="KW-0677">Repeat</keyword>
<evidence type="ECO:0000256" key="1">
    <source>
        <dbReference type="ARBA" id="ARBA00004123"/>
    </source>
</evidence>
<dbReference type="eggNOG" id="KOG1721">
    <property type="taxonomic scope" value="Eukaryota"/>
</dbReference>
<reference evidence="11" key="2">
    <citation type="journal article" date="2013" name="G3 (Bethesda)">
        <title>Genomes of Ashbya fungi isolated from insects reveal four mating-type loci, numerous translocations, lack of transposons, and distinct gene duplications.</title>
        <authorList>
            <person name="Dietrich F.S."/>
            <person name="Voegeli S."/>
            <person name="Kuo S."/>
            <person name="Philippsen P."/>
        </authorList>
    </citation>
    <scope>GENOME REANNOTATION</scope>
    <source>
        <strain evidence="11">ATCC 10895 / CBS 109.51 / FGSC 9923 / NRRL Y-1056</strain>
    </source>
</reference>
<gene>
    <name evidence="10" type="ORF">AGOS_AGR031W</name>
</gene>
<dbReference type="GO" id="GO:2000218">
    <property type="term" value="P:negative regulation of invasive growth in response to glucose limitation"/>
    <property type="evidence" value="ECO:0007669"/>
    <property type="project" value="UniProtKB-ARBA"/>
</dbReference>
<reference evidence="10 11" key="1">
    <citation type="journal article" date="2004" name="Science">
        <title>The Ashbya gossypii genome as a tool for mapping the ancient Saccharomyces cerevisiae genome.</title>
        <authorList>
            <person name="Dietrich F.S."/>
            <person name="Voegeli S."/>
            <person name="Brachat S."/>
            <person name="Lerch A."/>
            <person name="Gates K."/>
            <person name="Steiner S."/>
            <person name="Mohr C."/>
            <person name="Pohlmann R."/>
            <person name="Luedi P."/>
            <person name="Choi S."/>
            <person name="Wing R.A."/>
            <person name="Flavier A."/>
            <person name="Gaffney T.D."/>
            <person name="Philippsen P."/>
        </authorList>
    </citation>
    <scope>NUCLEOTIDE SEQUENCE [LARGE SCALE GENOMIC DNA]</scope>
    <source>
        <strain evidence="11">ATCC 10895 / CBS 109.51 / FGSC 9923 / NRRL Y-1056</strain>
    </source>
</reference>
<dbReference type="GO" id="GO:0043709">
    <property type="term" value="P:cell adhesion involved in single-species biofilm formation"/>
    <property type="evidence" value="ECO:0007669"/>
    <property type="project" value="UniProtKB-ARBA"/>
</dbReference>
<dbReference type="InParanoid" id="Q750L1"/>
<evidence type="ECO:0000256" key="6">
    <source>
        <dbReference type="ARBA" id="ARBA00022833"/>
    </source>
</evidence>
<dbReference type="Gene3D" id="3.30.160.60">
    <property type="entry name" value="Classic Zinc Finger"/>
    <property type="match status" value="2"/>
</dbReference>
<keyword evidence="3" id="KW-0479">Metal-binding</keyword>
<dbReference type="HOGENOM" id="CLU_1834708_0_0_1"/>
<dbReference type="PROSITE" id="PS00028">
    <property type="entry name" value="ZINC_FINGER_C2H2_1"/>
    <property type="match status" value="2"/>
</dbReference>
<feature type="domain" description="C2H2-type" evidence="9">
    <location>
        <begin position="80"/>
        <end position="107"/>
    </location>
</feature>
<dbReference type="KEGG" id="ago:AGOS_AGR031W"/>
<evidence type="ECO:0000256" key="3">
    <source>
        <dbReference type="ARBA" id="ARBA00022723"/>
    </source>
</evidence>
<organism evidence="10 11">
    <name type="scientific">Eremothecium gossypii (strain ATCC 10895 / CBS 109.51 / FGSC 9923 / NRRL Y-1056)</name>
    <name type="common">Yeast</name>
    <name type="synonym">Ashbya gossypii</name>
    <dbReference type="NCBI Taxonomy" id="284811"/>
    <lineage>
        <taxon>Eukaryota</taxon>
        <taxon>Fungi</taxon>
        <taxon>Dikarya</taxon>
        <taxon>Ascomycota</taxon>
        <taxon>Saccharomycotina</taxon>
        <taxon>Saccharomycetes</taxon>
        <taxon>Saccharomycetales</taxon>
        <taxon>Saccharomycetaceae</taxon>
        <taxon>Eremothecium</taxon>
    </lineage>
</organism>
<feature type="domain" description="C2H2-type" evidence="9">
    <location>
        <begin position="108"/>
        <end position="137"/>
    </location>
</feature>
<keyword evidence="11" id="KW-1185">Reference proteome</keyword>
<evidence type="ECO:0000256" key="8">
    <source>
        <dbReference type="PROSITE-ProRule" id="PRU00042"/>
    </source>
</evidence>
<sequence length="140" mass="15266">MDNARQAGAHQSIVLAAVAPPGAAGGRRVLLPPLASSHQSMRRLETYLKQALDRGAFGCAAAPARKRAPAPVPVEKRRKHLCQTCGKGFTTSGHLARHNRIHTGEKNHACHFPGCGQRFSRHDNCLQHYRTHLKRTAVPS</sequence>
<evidence type="ECO:0000256" key="2">
    <source>
        <dbReference type="ARBA" id="ARBA00022491"/>
    </source>
</evidence>
<dbReference type="GO" id="GO:0006357">
    <property type="term" value="P:regulation of transcription by RNA polymerase II"/>
    <property type="evidence" value="ECO:0000318"/>
    <property type="project" value="GO_Central"/>
</dbReference>
<dbReference type="GO" id="GO:0000981">
    <property type="term" value="F:DNA-binding transcription factor activity, RNA polymerase II-specific"/>
    <property type="evidence" value="ECO:0000318"/>
    <property type="project" value="GO_Central"/>
</dbReference>
<dbReference type="GO" id="GO:0000978">
    <property type="term" value="F:RNA polymerase II cis-regulatory region sequence-specific DNA binding"/>
    <property type="evidence" value="ECO:0000318"/>
    <property type="project" value="GO_Central"/>
</dbReference>
<dbReference type="GO" id="GO:0000785">
    <property type="term" value="C:chromatin"/>
    <property type="evidence" value="ECO:0000318"/>
    <property type="project" value="GO_Central"/>
</dbReference>
<dbReference type="SUPFAM" id="SSF57667">
    <property type="entry name" value="beta-beta-alpha zinc fingers"/>
    <property type="match status" value="1"/>
</dbReference>
<evidence type="ECO:0000256" key="5">
    <source>
        <dbReference type="ARBA" id="ARBA00022771"/>
    </source>
</evidence>
<keyword evidence="7" id="KW-0539">Nucleus</keyword>
<dbReference type="GO" id="GO:0000122">
    <property type="term" value="P:negative regulation of transcription by RNA polymerase II"/>
    <property type="evidence" value="ECO:0007669"/>
    <property type="project" value="UniProtKB-ARBA"/>
</dbReference>
<comment type="subcellular location">
    <subcellularLocation>
        <location evidence="1">Nucleus</location>
    </subcellularLocation>
</comment>
<dbReference type="SMART" id="SM00355">
    <property type="entry name" value="ZnF_C2H2"/>
    <property type="match status" value="2"/>
</dbReference>
<dbReference type="InterPro" id="IPR013087">
    <property type="entry name" value="Znf_C2H2_type"/>
</dbReference>
<dbReference type="GO" id="GO:2000221">
    <property type="term" value="P:negative regulation of pseudohyphal growth"/>
    <property type="evidence" value="ECO:0007669"/>
    <property type="project" value="UniProtKB-ARBA"/>
</dbReference>
<dbReference type="Pfam" id="PF00096">
    <property type="entry name" value="zf-C2H2"/>
    <property type="match status" value="1"/>
</dbReference>
<keyword evidence="2" id="KW-0678">Repressor</keyword>
<dbReference type="AlphaFoldDB" id="Q750L1"/>